<feature type="modified residue" description="4-aspartylphosphate" evidence="9">
    <location>
        <position position="1064"/>
    </location>
</feature>
<comment type="catalytic activity">
    <reaction evidence="1">
        <text>ATP + protein L-histidine = ADP + protein N-phospho-L-histidine.</text>
        <dbReference type="EC" id="2.7.13.3"/>
    </reaction>
</comment>
<dbReference type="InterPro" id="IPR013767">
    <property type="entry name" value="PAS_fold"/>
</dbReference>
<dbReference type="InterPro" id="IPR001610">
    <property type="entry name" value="PAC"/>
</dbReference>
<dbReference type="InterPro" id="IPR003018">
    <property type="entry name" value="GAF"/>
</dbReference>
<sequence>MRGWEHPAYMKERAGENRLSSWRTGNMLAGRKGSAAEEAGAPHVLTSITPNPFSPELLQPLGPLHAVLEASPVALVAVDRRARIRLANAEAERLSGWSREELMTLPLGSLMPGRLHERLAVFLEEFFTEPKARPFGSAPDLCLVRRDGAELPVEMGFSPLYLGDQAFVLAAITDLGARRKAEREEAARQQRTRAQSAALMELVGDAASAVGDFEAGARRLTELAAVAVGVDQASVWLLDDFGRTLVCADVYAREAKAHGAEQSLSRDFYPAYFAAIQNEKSVAIADAGADARVAEMVANYFAPHGIGATLDAPIRIRGYVAGVLCLEHKGGAREWTADEQAFAGSLADQATQLLLHVEHTKAEQSARDATERLQEIFAHTTEAIFSLRVTPAKEFIYEEFNPAASAASGVPSIKACGRRPQDVMPAATAAQLNANYRRCLEEGRPIEYIETVGFGAGSGTYSTFLIPIRDAGGRIHRIAGFARDVTEQQRAERAVQASEEKFSKAFRSSPDAISVSDAANGVFMEVNEGFERLFACKASEVIGKSSRELNLWATPEDRERLLGALKAKGSVKNFEAMARPKSGAPRPCVLAAETVEIGGRMCLVLVIRDVTEQRAAEQALRESEARFRSYFESPLIGMAITAPDKRWLEVNDQLCRMLGYTQEELRGMTWGELTVEDDLAANEDSLKRALAGQLETYAMDKRYRRKDGEIVHASIAVRCIRKPDGAVDYFLTVVQDQTARIEAEQAQAELESQLRQAQKLEALGQLAGGIAHDFNNILTAIMAYAELAAMDLDNPDEVRQHLDQVQKASNRARDLVRRILTFSRQRKQERKAVPLTPVIEEAVNLVRSTLPAAIEIAVKIAADAPVVLADLSQIHQVLMNLCTNSAHAMRDRPGRLSVVLERVTVDAALVRAQPELREGSYARLTVSDTGSGMAPGVLKRVFEPFFTTKAPGEGTGLGLSVVHGIMQDHEGAVTVESELGKGTTFRLYFPEQIGVEEAVTAGGSPMLRGKGERVMFIDDELALCDSTRQLLDKLGYRTTALSSPVAALERFREAPGDFDIVITDLSMPFMTGVDVGKEMLALRPELPVVLASGFSGTWTAEKVREQGLRDLLIKPLTAAALSAAIRRVLDERRAGEIRR</sequence>
<feature type="domain" description="PAC" evidence="14">
    <location>
        <begin position="444"/>
        <end position="497"/>
    </location>
</feature>
<dbReference type="PANTHER" id="PTHR43065:SF42">
    <property type="entry name" value="TWO-COMPONENT SENSOR PPRA"/>
    <property type="match status" value="1"/>
</dbReference>
<dbReference type="CDD" id="cd00130">
    <property type="entry name" value="PAS"/>
    <property type="match status" value="3"/>
</dbReference>
<dbReference type="InterPro" id="IPR005467">
    <property type="entry name" value="His_kinase_dom"/>
</dbReference>
<feature type="coiled-coil region" evidence="10">
    <location>
        <begin position="736"/>
        <end position="763"/>
    </location>
</feature>
<dbReference type="InterPro" id="IPR036097">
    <property type="entry name" value="HisK_dim/P_sf"/>
</dbReference>
<keyword evidence="10" id="KW-0175">Coiled coil</keyword>
<evidence type="ECO:0000259" key="11">
    <source>
        <dbReference type="PROSITE" id="PS50109"/>
    </source>
</evidence>
<name>A0A290QBA7_9BACT</name>
<organism evidence="15 16">
    <name type="scientific">Nibricoccus aquaticus</name>
    <dbReference type="NCBI Taxonomy" id="2576891"/>
    <lineage>
        <taxon>Bacteria</taxon>
        <taxon>Pseudomonadati</taxon>
        <taxon>Verrucomicrobiota</taxon>
        <taxon>Opitutia</taxon>
        <taxon>Opitutales</taxon>
        <taxon>Opitutaceae</taxon>
        <taxon>Nibricoccus</taxon>
    </lineage>
</organism>
<evidence type="ECO:0000256" key="6">
    <source>
        <dbReference type="ARBA" id="ARBA00022777"/>
    </source>
</evidence>
<reference evidence="15 16" key="1">
    <citation type="submission" date="2017-09" db="EMBL/GenBank/DDBJ databases">
        <title>Complete genome sequence of Verrucomicrobial strain HZ-65, isolated from freshwater.</title>
        <authorList>
            <person name="Choi A."/>
        </authorList>
    </citation>
    <scope>NUCLEOTIDE SEQUENCE [LARGE SCALE GENOMIC DNA]</scope>
    <source>
        <strain evidence="15 16">HZ-65</strain>
    </source>
</reference>
<keyword evidence="7" id="KW-0067">ATP-binding</keyword>
<feature type="domain" description="PAC" evidence="14">
    <location>
        <begin position="697"/>
        <end position="749"/>
    </location>
</feature>
<dbReference type="Pfam" id="PF00072">
    <property type="entry name" value="Response_reg"/>
    <property type="match status" value="1"/>
</dbReference>
<dbReference type="InterPro" id="IPR036890">
    <property type="entry name" value="HATPase_C_sf"/>
</dbReference>
<dbReference type="SUPFAM" id="SSF55874">
    <property type="entry name" value="ATPase domain of HSP90 chaperone/DNA topoisomerase II/histidine kinase"/>
    <property type="match status" value="1"/>
</dbReference>
<dbReference type="Pfam" id="PF00512">
    <property type="entry name" value="HisKA"/>
    <property type="match status" value="1"/>
</dbReference>
<evidence type="ECO:0000259" key="12">
    <source>
        <dbReference type="PROSITE" id="PS50110"/>
    </source>
</evidence>
<feature type="domain" description="Histidine kinase" evidence="11">
    <location>
        <begin position="769"/>
        <end position="993"/>
    </location>
</feature>
<dbReference type="InterPro" id="IPR013655">
    <property type="entry name" value="PAS_fold_3"/>
</dbReference>
<dbReference type="Pfam" id="PF02518">
    <property type="entry name" value="HATPase_c"/>
    <property type="match status" value="1"/>
</dbReference>
<dbReference type="InterPro" id="IPR003661">
    <property type="entry name" value="HisK_dim/P_dom"/>
</dbReference>
<dbReference type="InterPro" id="IPR001789">
    <property type="entry name" value="Sig_transdc_resp-reg_receiver"/>
</dbReference>
<dbReference type="InterPro" id="IPR035965">
    <property type="entry name" value="PAS-like_dom_sf"/>
</dbReference>
<dbReference type="PROSITE" id="PS50109">
    <property type="entry name" value="HIS_KIN"/>
    <property type="match status" value="1"/>
</dbReference>
<feature type="domain" description="PAS" evidence="13">
    <location>
        <begin position="64"/>
        <end position="103"/>
    </location>
</feature>
<keyword evidence="16" id="KW-1185">Reference proteome</keyword>
<evidence type="ECO:0000256" key="1">
    <source>
        <dbReference type="ARBA" id="ARBA00000085"/>
    </source>
</evidence>
<keyword evidence="4" id="KW-0808">Transferase</keyword>
<dbReference type="EC" id="2.7.13.3" evidence="2"/>
<dbReference type="PROSITE" id="PS50113">
    <property type="entry name" value="PAC"/>
    <property type="match status" value="2"/>
</dbReference>
<dbReference type="SUPFAM" id="SSF52172">
    <property type="entry name" value="CheY-like"/>
    <property type="match status" value="1"/>
</dbReference>
<dbReference type="SUPFAM" id="SSF47384">
    <property type="entry name" value="Homodimeric domain of signal transducing histidine kinase"/>
    <property type="match status" value="1"/>
</dbReference>
<dbReference type="SMART" id="SM00448">
    <property type="entry name" value="REC"/>
    <property type="match status" value="1"/>
</dbReference>
<evidence type="ECO:0000256" key="9">
    <source>
        <dbReference type="PROSITE-ProRule" id="PRU00169"/>
    </source>
</evidence>
<keyword evidence="5" id="KW-0547">Nucleotide-binding</keyword>
<protein>
    <recommendedName>
        <fullName evidence="2">histidine kinase</fullName>
        <ecNumber evidence="2">2.7.13.3</ecNumber>
    </recommendedName>
</protein>
<dbReference type="SMART" id="SM00388">
    <property type="entry name" value="HisKA"/>
    <property type="match status" value="1"/>
</dbReference>
<dbReference type="PANTHER" id="PTHR43065">
    <property type="entry name" value="SENSOR HISTIDINE KINASE"/>
    <property type="match status" value="1"/>
</dbReference>
<evidence type="ECO:0000313" key="16">
    <source>
        <dbReference type="Proteomes" id="UP000217265"/>
    </source>
</evidence>
<dbReference type="Gene3D" id="3.40.50.2300">
    <property type="match status" value="1"/>
</dbReference>
<dbReference type="Gene3D" id="3.30.565.10">
    <property type="entry name" value="Histidine kinase-like ATPase, C-terminal domain"/>
    <property type="match status" value="1"/>
</dbReference>
<dbReference type="EMBL" id="CP023344">
    <property type="protein sequence ID" value="ATC63506.1"/>
    <property type="molecule type" value="Genomic_DNA"/>
</dbReference>
<dbReference type="InterPro" id="IPR011006">
    <property type="entry name" value="CheY-like_superfamily"/>
</dbReference>
<dbReference type="SMART" id="SM00091">
    <property type="entry name" value="PAS"/>
    <property type="match status" value="4"/>
</dbReference>
<feature type="domain" description="PAS" evidence="13">
    <location>
        <begin position="498"/>
        <end position="566"/>
    </location>
</feature>
<evidence type="ECO:0000259" key="13">
    <source>
        <dbReference type="PROSITE" id="PS50112"/>
    </source>
</evidence>
<dbReference type="InterPro" id="IPR003594">
    <property type="entry name" value="HATPase_dom"/>
</dbReference>
<dbReference type="SUPFAM" id="SSF55781">
    <property type="entry name" value="GAF domain-like"/>
    <property type="match status" value="1"/>
</dbReference>
<dbReference type="Proteomes" id="UP000217265">
    <property type="component" value="Chromosome"/>
</dbReference>
<keyword evidence="6" id="KW-0418">Kinase</keyword>
<gene>
    <name evidence="15" type="ORF">CMV30_05790</name>
</gene>
<dbReference type="InterPro" id="IPR000014">
    <property type="entry name" value="PAS"/>
</dbReference>
<dbReference type="Gene3D" id="3.30.450.40">
    <property type="match status" value="1"/>
</dbReference>
<dbReference type="GO" id="GO:0006355">
    <property type="term" value="P:regulation of DNA-templated transcription"/>
    <property type="evidence" value="ECO:0007669"/>
    <property type="project" value="InterPro"/>
</dbReference>
<dbReference type="GO" id="GO:0000155">
    <property type="term" value="F:phosphorelay sensor kinase activity"/>
    <property type="evidence" value="ECO:0007669"/>
    <property type="project" value="InterPro"/>
</dbReference>
<keyword evidence="3 9" id="KW-0597">Phosphoprotein</keyword>
<dbReference type="SMART" id="SM00065">
    <property type="entry name" value="GAF"/>
    <property type="match status" value="1"/>
</dbReference>
<dbReference type="PROSITE" id="PS50110">
    <property type="entry name" value="RESPONSE_REGULATORY"/>
    <property type="match status" value="1"/>
</dbReference>
<dbReference type="CDD" id="cd00082">
    <property type="entry name" value="HisKA"/>
    <property type="match status" value="1"/>
</dbReference>
<dbReference type="Pfam" id="PF08448">
    <property type="entry name" value="PAS_4"/>
    <property type="match status" value="1"/>
</dbReference>
<evidence type="ECO:0000313" key="15">
    <source>
        <dbReference type="EMBL" id="ATC63506.1"/>
    </source>
</evidence>
<dbReference type="InterPro" id="IPR029016">
    <property type="entry name" value="GAF-like_dom_sf"/>
</dbReference>
<feature type="domain" description="PAS" evidence="13">
    <location>
        <begin position="623"/>
        <end position="693"/>
    </location>
</feature>
<dbReference type="Gene3D" id="3.30.450.20">
    <property type="entry name" value="PAS domain"/>
    <property type="match status" value="4"/>
</dbReference>
<dbReference type="GO" id="GO:0005524">
    <property type="term" value="F:ATP binding"/>
    <property type="evidence" value="ECO:0007669"/>
    <property type="project" value="UniProtKB-KW"/>
</dbReference>
<dbReference type="Pfam" id="PF00989">
    <property type="entry name" value="PAS"/>
    <property type="match status" value="2"/>
</dbReference>
<dbReference type="InterPro" id="IPR013656">
    <property type="entry name" value="PAS_4"/>
</dbReference>
<evidence type="ECO:0000259" key="14">
    <source>
        <dbReference type="PROSITE" id="PS50113"/>
    </source>
</evidence>
<dbReference type="KEGG" id="vbh:CMV30_05790"/>
<dbReference type="Pfam" id="PF01590">
    <property type="entry name" value="GAF"/>
    <property type="match status" value="1"/>
</dbReference>
<feature type="domain" description="Response regulatory" evidence="12">
    <location>
        <begin position="1013"/>
        <end position="1129"/>
    </location>
</feature>
<dbReference type="PROSITE" id="PS50112">
    <property type="entry name" value="PAS"/>
    <property type="match status" value="3"/>
</dbReference>
<proteinExistence type="predicted"/>
<dbReference type="InterPro" id="IPR000700">
    <property type="entry name" value="PAS-assoc_C"/>
</dbReference>
<keyword evidence="8" id="KW-0902">Two-component regulatory system</keyword>
<dbReference type="Pfam" id="PF08447">
    <property type="entry name" value="PAS_3"/>
    <property type="match status" value="1"/>
</dbReference>
<dbReference type="InterPro" id="IPR004358">
    <property type="entry name" value="Sig_transdc_His_kin-like_C"/>
</dbReference>
<dbReference type="AlphaFoldDB" id="A0A290QBA7"/>
<dbReference type="Gene3D" id="1.10.287.130">
    <property type="match status" value="1"/>
</dbReference>
<evidence type="ECO:0000256" key="7">
    <source>
        <dbReference type="ARBA" id="ARBA00022840"/>
    </source>
</evidence>
<accession>A0A290QBA7</accession>
<evidence type="ECO:0000256" key="8">
    <source>
        <dbReference type="ARBA" id="ARBA00023012"/>
    </source>
</evidence>
<evidence type="ECO:0000256" key="10">
    <source>
        <dbReference type="SAM" id="Coils"/>
    </source>
</evidence>
<dbReference type="SMART" id="SM00086">
    <property type="entry name" value="PAC"/>
    <property type="match status" value="4"/>
</dbReference>
<evidence type="ECO:0000256" key="5">
    <source>
        <dbReference type="ARBA" id="ARBA00022741"/>
    </source>
</evidence>
<dbReference type="PRINTS" id="PR00344">
    <property type="entry name" value="BCTRLSENSOR"/>
</dbReference>
<dbReference type="SMART" id="SM00387">
    <property type="entry name" value="HATPase_c"/>
    <property type="match status" value="1"/>
</dbReference>
<evidence type="ECO:0000256" key="3">
    <source>
        <dbReference type="ARBA" id="ARBA00022553"/>
    </source>
</evidence>
<dbReference type="SUPFAM" id="SSF55785">
    <property type="entry name" value="PYP-like sensor domain (PAS domain)"/>
    <property type="match status" value="4"/>
</dbReference>
<dbReference type="NCBIfam" id="TIGR00229">
    <property type="entry name" value="sensory_box"/>
    <property type="match status" value="4"/>
</dbReference>
<evidence type="ECO:0000256" key="4">
    <source>
        <dbReference type="ARBA" id="ARBA00022679"/>
    </source>
</evidence>
<evidence type="ECO:0000256" key="2">
    <source>
        <dbReference type="ARBA" id="ARBA00012438"/>
    </source>
</evidence>